<reference evidence="1" key="1">
    <citation type="submission" date="2018-02" db="EMBL/GenBank/DDBJ databases">
        <title>Rhizophora mucronata_Transcriptome.</title>
        <authorList>
            <person name="Meera S.P."/>
            <person name="Sreeshan A."/>
            <person name="Augustine A."/>
        </authorList>
    </citation>
    <scope>NUCLEOTIDE SEQUENCE</scope>
    <source>
        <tissue evidence="1">Leaf</tissue>
    </source>
</reference>
<accession>A0A2P2J7N6</accession>
<dbReference type="AlphaFoldDB" id="A0A2P2J7N6"/>
<name>A0A2P2J7N6_RHIMU</name>
<protein>
    <submittedName>
        <fullName evidence="1">E3 ubiquitin-protein ligase BRE1-like 1 isoform X1</fullName>
    </submittedName>
</protein>
<proteinExistence type="predicted"/>
<dbReference type="EMBL" id="GGEC01009013">
    <property type="protein sequence ID" value="MBW89496.1"/>
    <property type="molecule type" value="Transcribed_RNA"/>
</dbReference>
<evidence type="ECO:0000313" key="1">
    <source>
        <dbReference type="EMBL" id="MBW89496.1"/>
    </source>
</evidence>
<organism evidence="1">
    <name type="scientific">Rhizophora mucronata</name>
    <name type="common">Asiatic mangrove</name>
    <dbReference type="NCBI Taxonomy" id="61149"/>
    <lineage>
        <taxon>Eukaryota</taxon>
        <taxon>Viridiplantae</taxon>
        <taxon>Streptophyta</taxon>
        <taxon>Embryophyta</taxon>
        <taxon>Tracheophyta</taxon>
        <taxon>Spermatophyta</taxon>
        <taxon>Magnoliopsida</taxon>
        <taxon>eudicotyledons</taxon>
        <taxon>Gunneridae</taxon>
        <taxon>Pentapetalae</taxon>
        <taxon>rosids</taxon>
        <taxon>fabids</taxon>
        <taxon>Malpighiales</taxon>
        <taxon>Rhizophoraceae</taxon>
        <taxon>Rhizophora</taxon>
    </lineage>
</organism>
<sequence>MGSEPDRKRRHFSSISPKPVMAKKQPFAQLSEGKKVLLLGYSNYRTLILFCLTQFLF</sequence>